<dbReference type="SMART" id="SM00184">
    <property type="entry name" value="RING"/>
    <property type="match status" value="1"/>
</dbReference>
<dbReference type="GeneID" id="109417557"/>
<proteinExistence type="predicted"/>
<dbReference type="InterPro" id="IPR001841">
    <property type="entry name" value="Znf_RING"/>
</dbReference>
<evidence type="ECO:0000313" key="9">
    <source>
        <dbReference type="Proteomes" id="UP000069940"/>
    </source>
</evidence>
<sequence>MALSEIADFVVNVFQLISYLLKVSIFIGKVLVEVIRYAATLVWSVLQAIGHFMVVFYEDYSYFVEDFRNGLSAIARFVIGCLVAICEGLVNGVVSVGNAVAAGYHGIGELLSGRLLTVPIFTFEFVKQMLVLVGNGVWFLVTLPGHFAKNFWEYLDAGLEVVGLFSRDIGAKSWEILSRIGYYLVKDVPLQSVGGIVILIVAYMNPKCSKRVANFCFRILRYFYRKLLPYGRGIRRKYIQLKERIAQTIDLIILTILAGFQFLHSRASHIYDTGVHRTASFIRNFFTLSNRRRVPVDIRVQRHHFSRIENRQDHSSESEHSSSRSSSSSSDQSTTGHGSHLNRHRQVSPFAQTNSGSPSKKLNPDDASSATTIGLCIICEDNEKSVVLVPCGHLCLCKRCADQLGNYDRYCPICRTLIYRKVDVFI</sequence>
<feature type="compositionally biased region" description="Basic and acidic residues" evidence="5">
    <location>
        <begin position="307"/>
        <end position="322"/>
    </location>
</feature>
<keyword evidence="3" id="KW-0862">Zinc</keyword>
<feature type="compositionally biased region" description="Polar residues" evidence="5">
    <location>
        <begin position="349"/>
        <end position="366"/>
    </location>
</feature>
<dbReference type="PANTHER" id="PTHR46858:SF5">
    <property type="entry name" value="E3 UBIQUITIN-PROTEIN LIGASE APD1-RELATED"/>
    <property type="match status" value="1"/>
</dbReference>
<organism evidence="8 9">
    <name type="scientific">Aedes albopictus</name>
    <name type="common">Asian tiger mosquito</name>
    <name type="synonym">Stegomyia albopicta</name>
    <dbReference type="NCBI Taxonomy" id="7160"/>
    <lineage>
        <taxon>Eukaryota</taxon>
        <taxon>Metazoa</taxon>
        <taxon>Ecdysozoa</taxon>
        <taxon>Arthropoda</taxon>
        <taxon>Hexapoda</taxon>
        <taxon>Insecta</taxon>
        <taxon>Pterygota</taxon>
        <taxon>Neoptera</taxon>
        <taxon>Endopterygota</taxon>
        <taxon>Diptera</taxon>
        <taxon>Nematocera</taxon>
        <taxon>Culicoidea</taxon>
        <taxon>Culicidae</taxon>
        <taxon>Culicinae</taxon>
        <taxon>Aedini</taxon>
        <taxon>Aedes</taxon>
        <taxon>Stegomyia</taxon>
    </lineage>
</organism>
<feature type="transmembrane region" description="Helical" evidence="6">
    <location>
        <begin position="34"/>
        <end position="57"/>
    </location>
</feature>
<dbReference type="PROSITE" id="PS50089">
    <property type="entry name" value="ZF_RING_2"/>
    <property type="match status" value="1"/>
</dbReference>
<feature type="transmembrane region" description="Helical" evidence="6">
    <location>
        <begin position="116"/>
        <end position="141"/>
    </location>
</feature>
<feature type="transmembrane region" description="Helical" evidence="6">
    <location>
        <begin position="6"/>
        <end position="27"/>
    </location>
</feature>
<feature type="compositionally biased region" description="Low complexity" evidence="5">
    <location>
        <begin position="323"/>
        <end position="339"/>
    </location>
</feature>
<dbReference type="Pfam" id="PF13920">
    <property type="entry name" value="zf-C3HC4_3"/>
    <property type="match status" value="1"/>
</dbReference>
<evidence type="ECO:0000256" key="4">
    <source>
        <dbReference type="PROSITE-ProRule" id="PRU00175"/>
    </source>
</evidence>
<name>A0ABM1ZUQ0_AEDAL</name>
<feature type="transmembrane region" description="Helical" evidence="6">
    <location>
        <begin position="245"/>
        <end position="263"/>
    </location>
</feature>
<reference evidence="9" key="1">
    <citation type="journal article" date="2015" name="Proc. Natl. Acad. Sci. U.S.A.">
        <title>Genome sequence of the Asian Tiger mosquito, Aedes albopictus, reveals insights into its biology, genetics, and evolution.</title>
        <authorList>
            <person name="Chen X.G."/>
            <person name="Jiang X."/>
            <person name="Gu J."/>
            <person name="Xu M."/>
            <person name="Wu Y."/>
            <person name="Deng Y."/>
            <person name="Zhang C."/>
            <person name="Bonizzoni M."/>
            <person name="Dermauw W."/>
            <person name="Vontas J."/>
            <person name="Armbruster P."/>
            <person name="Huang X."/>
            <person name="Yang Y."/>
            <person name="Zhang H."/>
            <person name="He W."/>
            <person name="Peng H."/>
            <person name="Liu Y."/>
            <person name="Wu K."/>
            <person name="Chen J."/>
            <person name="Lirakis M."/>
            <person name="Topalis P."/>
            <person name="Van Leeuwen T."/>
            <person name="Hall A.B."/>
            <person name="Jiang X."/>
            <person name="Thorpe C."/>
            <person name="Mueller R.L."/>
            <person name="Sun C."/>
            <person name="Waterhouse R.M."/>
            <person name="Yan G."/>
            <person name="Tu Z.J."/>
            <person name="Fang X."/>
            <person name="James A.A."/>
        </authorList>
    </citation>
    <scope>NUCLEOTIDE SEQUENCE [LARGE SCALE GENOMIC DNA]</scope>
    <source>
        <strain evidence="9">Foshan</strain>
    </source>
</reference>
<dbReference type="InterPro" id="IPR013083">
    <property type="entry name" value="Znf_RING/FYVE/PHD"/>
</dbReference>
<dbReference type="Proteomes" id="UP000069940">
    <property type="component" value="Unassembled WGS sequence"/>
</dbReference>
<evidence type="ECO:0000256" key="5">
    <source>
        <dbReference type="SAM" id="MobiDB-lite"/>
    </source>
</evidence>
<feature type="region of interest" description="Disordered" evidence="5">
    <location>
        <begin position="307"/>
        <end position="366"/>
    </location>
</feature>
<dbReference type="PANTHER" id="PTHR46858">
    <property type="entry name" value="OS05G0521000 PROTEIN"/>
    <property type="match status" value="1"/>
</dbReference>
<dbReference type="RefSeq" id="XP_019547176.2">
    <property type="nucleotide sequence ID" value="XM_019691631.3"/>
</dbReference>
<dbReference type="SUPFAM" id="SSF57850">
    <property type="entry name" value="RING/U-box"/>
    <property type="match status" value="1"/>
</dbReference>
<dbReference type="Gene3D" id="3.30.40.10">
    <property type="entry name" value="Zinc/RING finger domain, C3HC4 (zinc finger)"/>
    <property type="match status" value="1"/>
</dbReference>
<reference evidence="8" key="2">
    <citation type="submission" date="2025-05" db="UniProtKB">
        <authorList>
            <consortium name="EnsemblMetazoa"/>
        </authorList>
    </citation>
    <scope>IDENTIFICATION</scope>
    <source>
        <strain evidence="8">Foshan</strain>
    </source>
</reference>
<keyword evidence="6" id="KW-0812">Transmembrane</keyword>
<feature type="transmembrane region" description="Helical" evidence="6">
    <location>
        <begin position="77"/>
        <end position="104"/>
    </location>
</feature>
<feature type="transmembrane region" description="Helical" evidence="6">
    <location>
        <begin position="188"/>
        <end position="205"/>
    </location>
</feature>
<evidence type="ECO:0000256" key="6">
    <source>
        <dbReference type="SAM" id="Phobius"/>
    </source>
</evidence>
<keyword evidence="9" id="KW-1185">Reference proteome</keyword>
<dbReference type="EnsemblMetazoa" id="AALFPA23_021828.R32319">
    <property type="protein sequence ID" value="AALFPA23_021828.P32319"/>
    <property type="gene ID" value="AALFPA23_021828"/>
</dbReference>
<evidence type="ECO:0000313" key="8">
    <source>
        <dbReference type="EnsemblMetazoa" id="AALFPA23_021828.P32319"/>
    </source>
</evidence>
<keyword evidence="6" id="KW-1133">Transmembrane helix</keyword>
<accession>A0ABM1ZUQ0</accession>
<evidence type="ECO:0000259" key="7">
    <source>
        <dbReference type="PROSITE" id="PS50089"/>
    </source>
</evidence>
<evidence type="ECO:0000256" key="3">
    <source>
        <dbReference type="ARBA" id="ARBA00022833"/>
    </source>
</evidence>
<keyword evidence="1" id="KW-0479">Metal-binding</keyword>
<evidence type="ECO:0000256" key="1">
    <source>
        <dbReference type="ARBA" id="ARBA00022723"/>
    </source>
</evidence>
<keyword evidence="2 4" id="KW-0863">Zinc-finger</keyword>
<evidence type="ECO:0000256" key="2">
    <source>
        <dbReference type="ARBA" id="ARBA00022771"/>
    </source>
</evidence>
<keyword evidence="6" id="KW-0472">Membrane</keyword>
<protein>
    <recommendedName>
        <fullName evidence="7">RING-type domain-containing protein</fullName>
    </recommendedName>
</protein>
<feature type="domain" description="RING-type" evidence="7">
    <location>
        <begin position="376"/>
        <end position="415"/>
    </location>
</feature>